<proteinExistence type="predicted"/>
<sequence>MSMYLYEFQERPGWRSTSGVRAGQSPDLQKAQFQNARWIFHAFDLNRHGEMELP</sequence>
<protein>
    <submittedName>
        <fullName evidence="1">Uncharacterized protein</fullName>
    </submittedName>
</protein>
<name>A0A2Z5FYY7_9BACT</name>
<organism evidence="1 2">
    <name type="scientific">Acidisarcina polymorpha</name>
    <dbReference type="NCBI Taxonomy" id="2211140"/>
    <lineage>
        <taxon>Bacteria</taxon>
        <taxon>Pseudomonadati</taxon>
        <taxon>Acidobacteriota</taxon>
        <taxon>Terriglobia</taxon>
        <taxon>Terriglobales</taxon>
        <taxon>Acidobacteriaceae</taxon>
        <taxon>Acidisarcina</taxon>
    </lineage>
</organism>
<gene>
    <name evidence="1" type="ORF">ACPOL_2768</name>
</gene>
<dbReference type="KEGG" id="abas:ACPOL_2768"/>
<dbReference type="EMBL" id="CP030840">
    <property type="protein sequence ID" value="AXC12079.1"/>
    <property type="molecule type" value="Genomic_DNA"/>
</dbReference>
<evidence type="ECO:0000313" key="2">
    <source>
        <dbReference type="Proteomes" id="UP000253606"/>
    </source>
</evidence>
<dbReference type="Proteomes" id="UP000253606">
    <property type="component" value="Chromosome"/>
</dbReference>
<evidence type="ECO:0000313" key="1">
    <source>
        <dbReference type="EMBL" id="AXC12079.1"/>
    </source>
</evidence>
<reference evidence="1 2" key="1">
    <citation type="journal article" date="2018" name="Front. Microbiol.">
        <title>Hydrolytic Capabilities as a Key to Environmental Success: Chitinolytic and Cellulolytic Acidobacteria From Acidic Sub-arctic Soils and Boreal Peatlands.</title>
        <authorList>
            <person name="Belova S.E."/>
            <person name="Ravin N.V."/>
            <person name="Pankratov T.A."/>
            <person name="Rakitin A.L."/>
            <person name="Ivanova A.A."/>
            <person name="Beletsky A.V."/>
            <person name="Mardanov A.V."/>
            <person name="Sinninghe Damste J.S."/>
            <person name="Dedysh S.N."/>
        </authorList>
    </citation>
    <scope>NUCLEOTIDE SEQUENCE [LARGE SCALE GENOMIC DNA]</scope>
    <source>
        <strain evidence="1 2">SBC82</strain>
    </source>
</reference>
<keyword evidence="2" id="KW-1185">Reference proteome</keyword>
<dbReference type="AlphaFoldDB" id="A0A2Z5FYY7"/>
<accession>A0A2Z5FYY7</accession>